<sequence length="127" mass="13863">MTKFAYFYVRAVQDDHGKLKTDKFVKGDPELLGLPQDVWNTRASYNLLSRHLRGGLSGSGDVYHPGKATFKVSFRKFPLVSAEGIKSLLILRNTSPVCDTASFSRENSIDVCSNTLSAPAAVVPAIS</sequence>
<evidence type="ECO:0000313" key="1">
    <source>
        <dbReference type="EMBL" id="CCQ71380.1"/>
    </source>
</evidence>
<gene>
    <name evidence="1" type="primary">CcPL8.016</name>
</gene>
<reference evidence="1" key="1">
    <citation type="journal article" date="2013" name="Philos. Trans. R. Soc. Lond., B, Biol. Sci.">
        <title>Functional endogenous viral elements in the genome of the parasitoid wasp Cotesia congregata: insights into the evolutionary dynamics of bracoviruses.</title>
        <authorList>
            <person name="Bezier A."/>
            <person name="Louis F."/>
            <person name="Jancek S."/>
            <person name="Periquet G."/>
            <person name="Theze J."/>
            <person name="Gyapay G."/>
            <person name="Musset K."/>
            <person name="Lesobre J."/>
            <person name="Lenoble P."/>
            <person name="Dupuy C."/>
            <person name="Gundersen-Rindal D."/>
            <person name="Herniou E.A.Drezen.J.M."/>
        </authorList>
    </citation>
    <scope>NUCLEOTIDE SEQUENCE</scope>
</reference>
<dbReference type="AlphaFoldDB" id="S6D361"/>
<organism evidence="1">
    <name type="scientific">Cotesia congregata</name>
    <name type="common">Parasitoid wasp</name>
    <name type="synonym">Apanteles congregatus</name>
    <dbReference type="NCBI Taxonomy" id="51543"/>
    <lineage>
        <taxon>Eukaryota</taxon>
        <taxon>Metazoa</taxon>
        <taxon>Ecdysozoa</taxon>
        <taxon>Arthropoda</taxon>
        <taxon>Hexapoda</taxon>
        <taxon>Insecta</taxon>
        <taxon>Pterygota</taxon>
        <taxon>Neoptera</taxon>
        <taxon>Endopterygota</taxon>
        <taxon>Hymenoptera</taxon>
        <taxon>Apocrita</taxon>
        <taxon>Ichneumonoidea</taxon>
        <taxon>Braconidae</taxon>
        <taxon>Microgastrinae</taxon>
        <taxon>Cotesia</taxon>
    </lineage>
</organism>
<accession>S6D361</accession>
<protein>
    <submittedName>
        <fullName evidence="1">Uncharacterized protein</fullName>
    </submittedName>
</protein>
<name>S6D361_COTCN</name>
<dbReference type="EMBL" id="HF586479">
    <property type="protein sequence ID" value="CCQ71380.1"/>
    <property type="molecule type" value="Genomic_DNA"/>
</dbReference>
<proteinExistence type="predicted"/>